<dbReference type="InterPro" id="IPR001867">
    <property type="entry name" value="OmpR/PhoB-type_DNA-bd"/>
</dbReference>
<keyword evidence="2" id="KW-0902">Two-component regulatory system</keyword>
<dbReference type="Gene3D" id="6.10.250.690">
    <property type="match status" value="1"/>
</dbReference>
<dbReference type="InterPro" id="IPR011006">
    <property type="entry name" value="CheY-like_superfamily"/>
</dbReference>
<keyword evidence="3 5" id="KW-0238">DNA-binding</keyword>
<evidence type="ECO:0000256" key="5">
    <source>
        <dbReference type="PROSITE-ProRule" id="PRU01091"/>
    </source>
</evidence>
<comment type="caution">
    <text evidence="8">The sequence shown here is derived from an EMBL/GenBank/DDBJ whole genome shotgun (WGS) entry which is preliminary data.</text>
</comment>
<name>A0ABN7YVI1_9BURK</name>
<evidence type="ECO:0000313" key="8">
    <source>
        <dbReference type="EMBL" id="CAG9175557.1"/>
    </source>
</evidence>
<dbReference type="PANTHER" id="PTHR48111:SF40">
    <property type="entry name" value="PHOSPHATE REGULON TRANSCRIPTIONAL REGULATORY PROTEIN PHOB"/>
    <property type="match status" value="1"/>
</dbReference>
<keyword evidence="1" id="KW-0597">Phosphoprotein</keyword>
<dbReference type="EMBL" id="CAJZAG010000006">
    <property type="protein sequence ID" value="CAG9175557.1"/>
    <property type="molecule type" value="Genomic_DNA"/>
</dbReference>
<comment type="caution">
    <text evidence="4">Lacks conserved residue(s) required for the propagation of feature annotation.</text>
</comment>
<reference evidence="8 9" key="1">
    <citation type="submission" date="2021-08" db="EMBL/GenBank/DDBJ databases">
        <authorList>
            <person name="Peeters C."/>
        </authorList>
    </citation>
    <scope>NUCLEOTIDE SEQUENCE [LARGE SCALE GENOMIC DNA]</scope>
    <source>
        <strain evidence="8 9">LMG 32289</strain>
    </source>
</reference>
<evidence type="ECO:0000256" key="1">
    <source>
        <dbReference type="ARBA" id="ARBA00022553"/>
    </source>
</evidence>
<feature type="DNA-binding region" description="OmpR/PhoB-type" evidence="5">
    <location>
        <begin position="130"/>
        <end position="229"/>
    </location>
</feature>
<dbReference type="PANTHER" id="PTHR48111">
    <property type="entry name" value="REGULATOR OF RPOS"/>
    <property type="match status" value="1"/>
</dbReference>
<proteinExistence type="predicted"/>
<dbReference type="Pfam" id="PF00486">
    <property type="entry name" value="Trans_reg_C"/>
    <property type="match status" value="1"/>
</dbReference>
<evidence type="ECO:0000256" key="3">
    <source>
        <dbReference type="ARBA" id="ARBA00023125"/>
    </source>
</evidence>
<feature type="domain" description="OmpR/PhoB-type" evidence="7">
    <location>
        <begin position="130"/>
        <end position="229"/>
    </location>
</feature>
<protein>
    <submittedName>
        <fullName evidence="8">Sensory transduction protein regX3</fullName>
    </submittedName>
</protein>
<evidence type="ECO:0000259" key="7">
    <source>
        <dbReference type="PROSITE" id="PS51755"/>
    </source>
</evidence>
<dbReference type="InterPro" id="IPR001789">
    <property type="entry name" value="Sig_transdc_resp-reg_receiver"/>
</dbReference>
<dbReference type="RefSeq" id="WP_223990172.1">
    <property type="nucleotide sequence ID" value="NZ_CAJZAG010000006.1"/>
</dbReference>
<dbReference type="SUPFAM" id="SSF52172">
    <property type="entry name" value="CheY-like"/>
    <property type="match status" value="1"/>
</dbReference>
<dbReference type="Gene3D" id="3.40.50.2300">
    <property type="match status" value="1"/>
</dbReference>
<dbReference type="PROSITE" id="PS51755">
    <property type="entry name" value="OMPR_PHOB"/>
    <property type="match status" value="1"/>
</dbReference>
<dbReference type="PROSITE" id="PS50110">
    <property type="entry name" value="RESPONSE_REGULATORY"/>
    <property type="match status" value="1"/>
</dbReference>
<accession>A0ABN7YVI1</accession>
<dbReference type="SMART" id="SM00862">
    <property type="entry name" value="Trans_reg_C"/>
    <property type="match status" value="1"/>
</dbReference>
<sequence length="279" mass="30892">MGITIASLEDDLADAALIRETVATAGHACTTFTCGCQLLRALRATAYDLLLLEWNVPGVSGREVLAWVRAHLDPRLPVMFLSVRDDELDIVDMLVAGADDYLVKPIRPAELVARIQALARRAYPESLPAGATVARGCFVFDGAARTVMRAGREVTLTPKEFDLAMLLFRYEGRVVSREHMVAAVWGRDLAPLSRTIDTHVSRVRTKLQLVESLGARLAPVYTHGYRLELFEGEPPPKLPRRPPLEVFAPDRFTVPAPPYRTTARRAANKKGARRRLSIS</sequence>
<dbReference type="Gene3D" id="1.10.10.10">
    <property type="entry name" value="Winged helix-like DNA-binding domain superfamily/Winged helix DNA-binding domain"/>
    <property type="match status" value="1"/>
</dbReference>
<feature type="domain" description="Response regulatory" evidence="6">
    <location>
        <begin position="4"/>
        <end position="119"/>
    </location>
</feature>
<organism evidence="8 9">
    <name type="scientific">Cupriavidus pampae</name>
    <dbReference type="NCBI Taxonomy" id="659251"/>
    <lineage>
        <taxon>Bacteria</taxon>
        <taxon>Pseudomonadati</taxon>
        <taxon>Pseudomonadota</taxon>
        <taxon>Betaproteobacteria</taxon>
        <taxon>Burkholderiales</taxon>
        <taxon>Burkholderiaceae</taxon>
        <taxon>Cupriavidus</taxon>
    </lineage>
</organism>
<gene>
    <name evidence="8" type="primary">regX3_3</name>
    <name evidence="8" type="ORF">LMG32289_03346</name>
</gene>
<dbReference type="Pfam" id="PF00072">
    <property type="entry name" value="Response_reg"/>
    <property type="match status" value="1"/>
</dbReference>
<dbReference type="InterPro" id="IPR039420">
    <property type="entry name" value="WalR-like"/>
</dbReference>
<dbReference type="Proteomes" id="UP000706525">
    <property type="component" value="Unassembled WGS sequence"/>
</dbReference>
<evidence type="ECO:0000256" key="4">
    <source>
        <dbReference type="PROSITE-ProRule" id="PRU00169"/>
    </source>
</evidence>
<dbReference type="CDD" id="cd00383">
    <property type="entry name" value="trans_reg_C"/>
    <property type="match status" value="1"/>
</dbReference>
<dbReference type="SMART" id="SM00448">
    <property type="entry name" value="REC"/>
    <property type="match status" value="1"/>
</dbReference>
<evidence type="ECO:0000256" key="2">
    <source>
        <dbReference type="ARBA" id="ARBA00023012"/>
    </source>
</evidence>
<dbReference type="InterPro" id="IPR036388">
    <property type="entry name" value="WH-like_DNA-bd_sf"/>
</dbReference>
<keyword evidence="9" id="KW-1185">Reference proteome</keyword>
<evidence type="ECO:0000313" key="9">
    <source>
        <dbReference type="Proteomes" id="UP000706525"/>
    </source>
</evidence>
<evidence type="ECO:0000259" key="6">
    <source>
        <dbReference type="PROSITE" id="PS50110"/>
    </source>
</evidence>